<proteinExistence type="predicted"/>
<dbReference type="RefSeq" id="WP_043125736.1">
    <property type="nucleotide sequence ID" value="NZ_JTDL01000141.1"/>
</dbReference>
<dbReference type="PANTHER" id="PTHR11365:SF23">
    <property type="entry name" value="HYPOTHETICAL 5-OXOPROLINASE (EUROFUNG)-RELATED"/>
    <property type="match status" value="1"/>
</dbReference>
<dbReference type="AlphaFoldDB" id="A0A0B2ACS6"/>
<dbReference type="GO" id="GO:0005829">
    <property type="term" value="C:cytosol"/>
    <property type="evidence" value="ECO:0007669"/>
    <property type="project" value="TreeGrafter"/>
</dbReference>
<evidence type="ECO:0000313" key="2">
    <source>
        <dbReference type="EMBL" id="KHL01384.1"/>
    </source>
</evidence>
<dbReference type="GO" id="GO:0017168">
    <property type="term" value="F:5-oxoprolinase (ATP-hydrolyzing) activity"/>
    <property type="evidence" value="ECO:0007669"/>
    <property type="project" value="TreeGrafter"/>
</dbReference>
<evidence type="ECO:0000259" key="1">
    <source>
        <dbReference type="Pfam" id="PF02538"/>
    </source>
</evidence>
<accession>A0A0B2ACS6</accession>
<sequence length="646" mass="69717">MSTVEISGVARLRDISEDEFHAAYGADRFTSSVLRSRLQYVVEHMSTAFMREAFSPIIRDWYDFACTISGPAEQDYPMAVVSNSLTPFLGTMADALRNTVVEYGVDRLQPGDVLICNDPYRGGRHVNDVLFIRPVFVDGRIVSFVNMCAHQLDMGGTVPGGFSATKQNVFENGLVIPPMLLWSKDEPVRSTFSLIFDNTRWGALLLPDFKSMLEQLKLGERLILENIARYGLEAYLGTLVYATDTSAERMRDAIALIPDGDYEGSALIDADGTDASVEYRVHVTVRKRGSSVEVDLSGTSAQARTSINAGVLDAKTAVGVALTMMLDPKVPFTSGTWRSIDLVAPPGSLVTALPPDGPTMMFWESSGALIAAIFEALNPVLGERGVGGDYGSTNTHNSHGLRADGTLWTSATQAGGEHGPWGATRHGDGDSYTVLYNLNNLDPATETIEHDSPVVMLRKGHAIDTGGPGTHRGGAANVRDTLWLTDASHWLSPFRTKEPSGVGANGGRPGPNGAMWFFPPRDDGSAPSGLVGFSDEEYAASEPIAGMLNIQTKKLDPQGVYHHFASRPVWKTSPNTVLRAMTNGGGGWGNPFEREPAKVLRDVRDEYVSVEGAARDYGVVVVGDPALDPEGLRVDEHATAALRKGR</sequence>
<reference evidence="2 3" key="1">
    <citation type="submission" date="2014-09" db="EMBL/GenBank/DDBJ databases">
        <title>Genome sequence of Sinomonas sp. MUSC 117.</title>
        <authorList>
            <person name="Lee L.-H."/>
        </authorList>
    </citation>
    <scope>NUCLEOTIDE SEQUENCE [LARGE SCALE GENOMIC DNA]</scope>
    <source>
        <strain evidence="2 3">MUSC 117</strain>
    </source>
</reference>
<dbReference type="Pfam" id="PF02538">
    <property type="entry name" value="Hydantoinase_B"/>
    <property type="match status" value="1"/>
</dbReference>
<dbReference type="InterPro" id="IPR045079">
    <property type="entry name" value="Oxoprolinase-like"/>
</dbReference>
<dbReference type="GO" id="GO:0006749">
    <property type="term" value="P:glutathione metabolic process"/>
    <property type="evidence" value="ECO:0007669"/>
    <property type="project" value="TreeGrafter"/>
</dbReference>
<dbReference type="PANTHER" id="PTHR11365">
    <property type="entry name" value="5-OXOPROLINASE RELATED"/>
    <property type="match status" value="1"/>
</dbReference>
<organism evidence="2 3">
    <name type="scientific">Sinomonas humi</name>
    <dbReference type="NCBI Taxonomy" id="1338436"/>
    <lineage>
        <taxon>Bacteria</taxon>
        <taxon>Bacillati</taxon>
        <taxon>Actinomycetota</taxon>
        <taxon>Actinomycetes</taxon>
        <taxon>Micrococcales</taxon>
        <taxon>Micrococcaceae</taxon>
        <taxon>Sinomonas</taxon>
    </lineage>
</organism>
<name>A0A0B2ACS6_9MICC</name>
<dbReference type="Proteomes" id="UP000030982">
    <property type="component" value="Unassembled WGS sequence"/>
</dbReference>
<dbReference type="STRING" id="1338436.LK10_15995"/>
<protein>
    <submittedName>
        <fullName evidence="2">N-methylhydantoinase</fullName>
    </submittedName>
</protein>
<feature type="domain" description="Hydantoinase B/oxoprolinase" evidence="1">
    <location>
        <begin position="27"/>
        <end position="591"/>
    </location>
</feature>
<gene>
    <name evidence="2" type="ORF">LK10_15995</name>
</gene>
<dbReference type="InterPro" id="IPR003692">
    <property type="entry name" value="Hydantoinase_B"/>
</dbReference>
<dbReference type="EMBL" id="JTDL01000141">
    <property type="protein sequence ID" value="KHL01384.1"/>
    <property type="molecule type" value="Genomic_DNA"/>
</dbReference>
<keyword evidence="3" id="KW-1185">Reference proteome</keyword>
<dbReference type="OrthoDB" id="102473at2"/>
<evidence type="ECO:0000313" key="3">
    <source>
        <dbReference type="Proteomes" id="UP000030982"/>
    </source>
</evidence>
<comment type="caution">
    <text evidence="2">The sequence shown here is derived from an EMBL/GenBank/DDBJ whole genome shotgun (WGS) entry which is preliminary data.</text>
</comment>